<dbReference type="AlphaFoldDB" id="A0A3M7S9H9"/>
<comment type="caution">
    <text evidence="2">The sequence shown here is derived from an EMBL/GenBank/DDBJ whole genome shotgun (WGS) entry which is preliminary data.</text>
</comment>
<evidence type="ECO:0000256" key="1">
    <source>
        <dbReference type="SAM" id="Coils"/>
    </source>
</evidence>
<gene>
    <name evidence="2" type="ORF">BpHYR1_054146</name>
</gene>
<organism evidence="2 3">
    <name type="scientific">Brachionus plicatilis</name>
    <name type="common">Marine rotifer</name>
    <name type="synonym">Brachionus muelleri</name>
    <dbReference type="NCBI Taxonomy" id="10195"/>
    <lineage>
        <taxon>Eukaryota</taxon>
        <taxon>Metazoa</taxon>
        <taxon>Spiralia</taxon>
        <taxon>Gnathifera</taxon>
        <taxon>Rotifera</taxon>
        <taxon>Eurotatoria</taxon>
        <taxon>Monogononta</taxon>
        <taxon>Pseudotrocha</taxon>
        <taxon>Ploima</taxon>
        <taxon>Brachionidae</taxon>
        <taxon>Brachionus</taxon>
    </lineage>
</organism>
<reference evidence="2 3" key="1">
    <citation type="journal article" date="2018" name="Sci. Rep.">
        <title>Genomic signatures of local adaptation to the degree of environmental predictability in rotifers.</title>
        <authorList>
            <person name="Franch-Gras L."/>
            <person name="Hahn C."/>
            <person name="Garcia-Roger E.M."/>
            <person name="Carmona M.J."/>
            <person name="Serra M."/>
            <person name="Gomez A."/>
        </authorList>
    </citation>
    <scope>NUCLEOTIDE SEQUENCE [LARGE SCALE GENOMIC DNA]</scope>
    <source>
        <strain evidence="2">HYR1</strain>
    </source>
</reference>
<dbReference type="Proteomes" id="UP000276133">
    <property type="component" value="Unassembled WGS sequence"/>
</dbReference>
<keyword evidence="1" id="KW-0175">Coiled coil</keyword>
<protein>
    <submittedName>
        <fullName evidence="2">Golgin subfamily B member 1-like isoform X1</fullName>
    </submittedName>
</protein>
<dbReference type="STRING" id="10195.A0A3M7S9H9"/>
<feature type="coiled-coil region" evidence="1">
    <location>
        <begin position="149"/>
        <end position="293"/>
    </location>
</feature>
<name>A0A3M7S9H9_BRAPC</name>
<evidence type="ECO:0000313" key="2">
    <source>
        <dbReference type="EMBL" id="RNA32210.1"/>
    </source>
</evidence>
<accession>A0A3M7S9H9</accession>
<dbReference type="EMBL" id="REGN01001830">
    <property type="protein sequence ID" value="RNA32210.1"/>
    <property type="molecule type" value="Genomic_DNA"/>
</dbReference>
<dbReference type="OrthoDB" id="6350415at2759"/>
<evidence type="ECO:0000313" key="3">
    <source>
        <dbReference type="Proteomes" id="UP000276133"/>
    </source>
</evidence>
<sequence length="301" mass="35030">MSLSILVDNEEVLISFSISFSFKKNIFETTRLLTDTQIFFFYHSETFEPKLESLSFKGLEDETNSVSVTRRLSQKETVISTIKSDLSSAQNKELLASGQIYDKDMEIRKLKSELCEEKSKTSYLNEEIVSKKKELSDSKLELCDLSSELKNIRSELVRRDQQINLLKDKIHEQNLEVSSLKKSKDELGSNKVQLNEEINYQYESRLEEMKCNVEELQNDKLKLSEEISQLQIKLKTNSSQSGSGMESLLKEMRARDQLIQKLRAEILDIQDKRDQAIAELEKTSNKLSQIEYKYFFLEEEI</sequence>
<keyword evidence="3" id="KW-1185">Reference proteome</keyword>
<proteinExistence type="predicted"/>